<keyword evidence="2" id="KW-0472">Membrane</keyword>
<dbReference type="InterPro" id="IPR003423">
    <property type="entry name" value="OMP_efflux"/>
</dbReference>
<proteinExistence type="inferred from homology"/>
<keyword evidence="2" id="KW-1134">Transmembrane beta strand</keyword>
<dbReference type="Pfam" id="PF02321">
    <property type="entry name" value="OEP"/>
    <property type="match status" value="2"/>
</dbReference>
<protein>
    <submittedName>
        <fullName evidence="3">Efflux transporter outer membrane subunit</fullName>
    </submittedName>
</protein>
<dbReference type="PROSITE" id="PS51257">
    <property type="entry name" value="PROKAR_LIPOPROTEIN"/>
    <property type="match status" value="1"/>
</dbReference>
<evidence type="ECO:0000256" key="1">
    <source>
        <dbReference type="ARBA" id="ARBA00007613"/>
    </source>
</evidence>
<keyword evidence="2" id="KW-0812">Transmembrane</keyword>
<evidence type="ECO:0000313" key="3">
    <source>
        <dbReference type="EMBL" id="HGC42095.1"/>
    </source>
</evidence>
<dbReference type="GO" id="GO:0005886">
    <property type="term" value="C:plasma membrane"/>
    <property type="evidence" value="ECO:0007669"/>
    <property type="project" value="UniProtKB-SubCell"/>
</dbReference>
<dbReference type="GO" id="GO:0015562">
    <property type="term" value="F:efflux transmembrane transporter activity"/>
    <property type="evidence" value="ECO:0007669"/>
    <property type="project" value="InterPro"/>
</dbReference>
<comment type="caution">
    <text evidence="3">The sequence shown here is derived from an EMBL/GenBank/DDBJ whole genome shotgun (WGS) entry which is preliminary data.</text>
</comment>
<comment type="similarity">
    <text evidence="1 2">Belongs to the outer membrane factor (OMF) (TC 1.B.17) family.</text>
</comment>
<dbReference type="PANTHER" id="PTHR30203:SF25">
    <property type="entry name" value="OUTER MEMBRANE PROTEIN-RELATED"/>
    <property type="match status" value="1"/>
</dbReference>
<evidence type="ECO:0000256" key="2">
    <source>
        <dbReference type="RuleBase" id="RU362097"/>
    </source>
</evidence>
<dbReference type="AlphaFoldDB" id="A0A8J4H7W8"/>
<gene>
    <name evidence="3" type="ORF">ENY07_02575</name>
</gene>
<dbReference type="Gene3D" id="2.20.200.10">
    <property type="entry name" value="Outer membrane efflux proteins (OEP)"/>
    <property type="match status" value="1"/>
</dbReference>
<dbReference type="EMBL" id="DTQM01000050">
    <property type="protein sequence ID" value="HGC42095.1"/>
    <property type="molecule type" value="Genomic_DNA"/>
</dbReference>
<name>A0A8J4H7W8_9PROT</name>
<sequence>MRGSRGDGASSLEVVIRWGARGALPLLAGAWLAGCTVGPDFKGETPWWQPTSWSGTRPTAPVEKVSQPVAAPLDPKWWDQFQDPELSALEQRVASENLDMRIADMRLGESRSQLGITQANQYPILNADGSYSHQYLSPNGVVGLFPPAGATSYGGGFGGIAPGTTGTSFGSSGGSASGTAGTLGAIPLQGHTIPPFNLYQYGFDAAWEVDFWGQVRRQVEAAKAMVQATEDERRDSLVSIEAELARDYINLRGVQRTIAITEENLASANQSLDLTRQRASGGLTTDLDVANAEAQASNIAAQLPPLREQEGQLINALSQLLGRPPGALKAELAEAKPIPPVPPQVPMGLPSELARRRPDIRAAEASLHAATAQVGVAISDFFPNVSLTGSFGISALNAYQLGSLRSEQYGVGPTVSLPIFHGGQLVSTLALRKQQQKEAALTYQKTVLQALNDVDNALISYHTEQQRLAELAKTVEAGRRALDLARQRYVQGVATFLDVLTAQSVLLGAEVQQALSTALVSTNLVALYKALGGGWEQTYPDQPVAAAAGNPSL</sequence>
<dbReference type="PANTHER" id="PTHR30203">
    <property type="entry name" value="OUTER MEMBRANE CATION EFFLUX PROTEIN"/>
    <property type="match status" value="1"/>
</dbReference>
<keyword evidence="2" id="KW-0449">Lipoprotein</keyword>
<comment type="subcellular location">
    <subcellularLocation>
        <location evidence="2">Cell membrane</location>
        <topology evidence="2">Lipid-anchor</topology>
    </subcellularLocation>
</comment>
<dbReference type="Gene3D" id="1.20.1600.10">
    <property type="entry name" value="Outer membrane efflux proteins (OEP)"/>
    <property type="match status" value="2"/>
</dbReference>
<organism evidence="3">
    <name type="scientific">Acidicaldus sp</name>
    <dbReference type="NCBI Taxonomy" id="1872105"/>
    <lineage>
        <taxon>Bacteria</taxon>
        <taxon>Pseudomonadati</taxon>
        <taxon>Pseudomonadota</taxon>
        <taxon>Alphaproteobacteria</taxon>
        <taxon>Acetobacterales</taxon>
        <taxon>Acetobacteraceae</taxon>
        <taxon>Acidicaldus</taxon>
    </lineage>
</organism>
<reference evidence="3" key="1">
    <citation type="journal article" date="2020" name="mSystems">
        <title>Genome- and Community-Level Interaction Insights into Carbon Utilization and Element Cycling Functions of Hydrothermarchaeota in Hydrothermal Sediment.</title>
        <authorList>
            <person name="Zhou Z."/>
            <person name="Liu Y."/>
            <person name="Xu W."/>
            <person name="Pan J."/>
            <person name="Luo Z.H."/>
            <person name="Li M."/>
        </authorList>
    </citation>
    <scope>NUCLEOTIDE SEQUENCE</scope>
    <source>
        <strain evidence="3">SpSt-997</strain>
    </source>
</reference>
<dbReference type="NCBIfam" id="TIGR01845">
    <property type="entry name" value="outer_NodT"/>
    <property type="match status" value="1"/>
</dbReference>
<dbReference type="InterPro" id="IPR010131">
    <property type="entry name" value="MdtP/NodT-like"/>
</dbReference>
<accession>A0A8J4H7W8</accession>
<dbReference type="SUPFAM" id="SSF56954">
    <property type="entry name" value="Outer membrane efflux proteins (OEP)"/>
    <property type="match status" value="1"/>
</dbReference>
<keyword evidence="2" id="KW-0564">Palmitate</keyword>